<dbReference type="SUPFAM" id="SSF103473">
    <property type="entry name" value="MFS general substrate transporter"/>
    <property type="match status" value="1"/>
</dbReference>
<evidence type="ECO:0000256" key="5">
    <source>
        <dbReference type="SAM" id="Phobius"/>
    </source>
</evidence>
<dbReference type="KEGG" id="zga:ZOBELLIA_187"/>
<dbReference type="AlphaFoldDB" id="G0L0C7"/>
<evidence type="ECO:0000313" key="7">
    <source>
        <dbReference type="EMBL" id="CAZ94260.1"/>
    </source>
</evidence>
<evidence type="ECO:0000256" key="1">
    <source>
        <dbReference type="ARBA" id="ARBA00004141"/>
    </source>
</evidence>
<feature type="transmembrane region" description="Helical" evidence="5">
    <location>
        <begin position="7"/>
        <end position="24"/>
    </location>
</feature>
<dbReference type="GO" id="GO:0016020">
    <property type="term" value="C:membrane"/>
    <property type="evidence" value="ECO:0007669"/>
    <property type="project" value="UniProtKB-SubCell"/>
</dbReference>
<proteinExistence type="predicted"/>
<organism evidence="7 8">
    <name type="scientific">Zobellia galactanivorans (strain DSM 12802 / CCUG 47099 / CIP 106680 / NCIMB 13871 / Dsij)</name>
    <dbReference type="NCBI Taxonomy" id="63186"/>
    <lineage>
        <taxon>Bacteria</taxon>
        <taxon>Pseudomonadati</taxon>
        <taxon>Bacteroidota</taxon>
        <taxon>Flavobacteriia</taxon>
        <taxon>Flavobacteriales</taxon>
        <taxon>Flavobacteriaceae</taxon>
        <taxon>Zobellia</taxon>
    </lineage>
</organism>
<dbReference type="GO" id="GO:0015134">
    <property type="term" value="F:hexuronate transmembrane transporter activity"/>
    <property type="evidence" value="ECO:0007669"/>
    <property type="project" value="TreeGrafter"/>
</dbReference>
<dbReference type="Pfam" id="PF07690">
    <property type="entry name" value="MFS_1"/>
    <property type="match status" value="1"/>
</dbReference>
<dbReference type="HOGENOM" id="CLU_001265_5_1_10"/>
<name>G0L0C7_ZOBGA</name>
<dbReference type="PROSITE" id="PS50850">
    <property type="entry name" value="MFS"/>
    <property type="match status" value="1"/>
</dbReference>
<dbReference type="PIRSF" id="PIRSF002808">
    <property type="entry name" value="Hexose_phosphate_transp"/>
    <property type="match status" value="1"/>
</dbReference>
<dbReference type="RefSeq" id="WP_013991573.1">
    <property type="nucleotide sequence ID" value="NC_015844.1"/>
</dbReference>
<feature type="domain" description="Major facilitator superfamily (MFS) profile" evidence="6">
    <location>
        <begin position="11"/>
        <end position="413"/>
    </location>
</feature>
<protein>
    <submittedName>
        <fullName evidence="7">Sugar permease</fullName>
    </submittedName>
</protein>
<evidence type="ECO:0000256" key="3">
    <source>
        <dbReference type="ARBA" id="ARBA00022989"/>
    </source>
</evidence>
<evidence type="ECO:0000256" key="2">
    <source>
        <dbReference type="ARBA" id="ARBA00022692"/>
    </source>
</evidence>
<feature type="transmembrane region" description="Helical" evidence="5">
    <location>
        <begin position="226"/>
        <end position="247"/>
    </location>
</feature>
<dbReference type="InterPro" id="IPR011701">
    <property type="entry name" value="MFS"/>
</dbReference>
<dbReference type="STRING" id="63186.ZOBELLIA_187"/>
<reference evidence="8" key="1">
    <citation type="submission" date="2009-07" db="EMBL/GenBank/DDBJ databases">
        <title>Complete genome sequence of Zobellia galactanivorans Dsij.</title>
        <authorList>
            <consortium name="Genoscope - CEA"/>
        </authorList>
    </citation>
    <scope>NUCLEOTIDE SEQUENCE [LARGE SCALE GENOMIC DNA]</scope>
    <source>
        <strain evidence="8">DSM 12802 / CCUG 47099 / CIP 106680 / NCIMB 13871 / Dsij</strain>
    </source>
</reference>
<dbReference type="Proteomes" id="UP000008898">
    <property type="component" value="Chromosome"/>
</dbReference>
<feature type="transmembrane region" description="Helical" evidence="5">
    <location>
        <begin position="358"/>
        <end position="381"/>
    </location>
</feature>
<feature type="transmembrane region" description="Helical" evidence="5">
    <location>
        <begin position="387"/>
        <end position="409"/>
    </location>
</feature>
<accession>G0L0C7</accession>
<keyword evidence="4 5" id="KW-0472">Membrane</keyword>
<keyword evidence="3 5" id="KW-1133">Transmembrane helix</keyword>
<dbReference type="InterPro" id="IPR020846">
    <property type="entry name" value="MFS_dom"/>
</dbReference>
<feature type="transmembrane region" description="Helical" evidence="5">
    <location>
        <begin position="267"/>
        <end position="288"/>
    </location>
</feature>
<evidence type="ECO:0000313" key="8">
    <source>
        <dbReference type="Proteomes" id="UP000008898"/>
    </source>
</evidence>
<dbReference type="OrthoDB" id="9781156at2"/>
<sequence length="417" mass="46186">MKGKQGVRWKILTMIFFATTINYIDRQIIGILKPFIADDLNWSEADYGYIVTAFQIAYAIGLLSMGKFIDKHGTRLGYVWAIVVWSIAGMAHAAARGGVSFAAARFVLGIGEAANFPAAVKGIAEWFPKKERAFAAGLFNSGSTVGAILAPIVVTWITLSFGWQWAFIITGALGLIWVFFWLNYYTTPEKHPKITPEELAYIHQDNEEKDNRPSLKWIELFKYKQTYAICTTRFISDWVWWFFLFWIPDFLSKTHGVNLKDVVLPLIVIYAVSSIGGIGGGWLSSNFIKNGKSVNYARKTTIFICALLVLPVMLVSQIANLWVAVVFISLAAAGHQGWASNIFTIVSDVYPKNAVGSMMGLSGFTGAIGGALSAAFVGVLLESTGSYFLIFMVASSVYMLNWLILRVFIKEIKPIGI</sequence>
<dbReference type="PANTHER" id="PTHR11662">
    <property type="entry name" value="SOLUTE CARRIER FAMILY 17"/>
    <property type="match status" value="1"/>
</dbReference>
<feature type="transmembrane region" description="Helical" evidence="5">
    <location>
        <begin position="132"/>
        <end position="157"/>
    </location>
</feature>
<dbReference type="InterPro" id="IPR036259">
    <property type="entry name" value="MFS_trans_sf"/>
</dbReference>
<feature type="transmembrane region" description="Helical" evidence="5">
    <location>
        <begin position="47"/>
        <end position="65"/>
    </location>
</feature>
<dbReference type="PATRIC" id="fig|63186.3.peg.189"/>
<dbReference type="InterPro" id="IPR050382">
    <property type="entry name" value="MFS_Na/Anion_cotransporter"/>
</dbReference>
<keyword evidence="8" id="KW-1185">Reference proteome</keyword>
<comment type="subcellular location">
    <subcellularLocation>
        <location evidence="1">Membrane</location>
        <topology evidence="1">Multi-pass membrane protein</topology>
    </subcellularLocation>
</comment>
<evidence type="ECO:0000259" key="6">
    <source>
        <dbReference type="PROSITE" id="PS50850"/>
    </source>
</evidence>
<dbReference type="EMBL" id="FP476056">
    <property type="protein sequence ID" value="CAZ94260.1"/>
    <property type="molecule type" value="Genomic_DNA"/>
</dbReference>
<gene>
    <name evidence="7" type="ordered locus">zobellia_187</name>
</gene>
<dbReference type="InterPro" id="IPR000849">
    <property type="entry name" value="Sugar_P_transporter"/>
</dbReference>
<dbReference type="PANTHER" id="PTHR11662:SF285">
    <property type="entry name" value="HEXURONATE TRANSPORTER"/>
    <property type="match status" value="1"/>
</dbReference>
<dbReference type="Gene3D" id="1.20.1250.20">
    <property type="entry name" value="MFS general substrate transporter like domains"/>
    <property type="match status" value="2"/>
</dbReference>
<dbReference type="CDD" id="cd17319">
    <property type="entry name" value="MFS_ExuT_GudP_like"/>
    <property type="match status" value="1"/>
</dbReference>
<feature type="transmembrane region" description="Helical" evidence="5">
    <location>
        <begin position="77"/>
        <end position="95"/>
    </location>
</feature>
<feature type="transmembrane region" description="Helical" evidence="5">
    <location>
        <begin position="101"/>
        <end position="120"/>
    </location>
</feature>
<reference evidence="7 8" key="2">
    <citation type="journal article" date="2012" name="Environ. Microbiol.">
        <title>Characterization of the first alginolytic operons in a marine bacterium: from their emergence in marine Flavobacteriia to their independent transfers to marine Proteobacteria and human gut Bacteroides.</title>
        <authorList>
            <person name="Thomas F."/>
            <person name="Barbeyron T."/>
            <person name="Tonon T."/>
            <person name="Genicot S."/>
            <person name="Czjzek M."/>
            <person name="Michel G."/>
        </authorList>
    </citation>
    <scope>NUCLEOTIDE SEQUENCE [LARGE SCALE GENOMIC DNA]</scope>
    <source>
        <strain evidence="8">DSM 12802 / CCUG 47099 / CIP 106680 / NCIMB 13871 / Dsij</strain>
    </source>
</reference>
<evidence type="ECO:0000256" key="4">
    <source>
        <dbReference type="ARBA" id="ARBA00023136"/>
    </source>
</evidence>
<keyword evidence="2 5" id="KW-0812">Transmembrane</keyword>
<feature type="transmembrane region" description="Helical" evidence="5">
    <location>
        <begin position="300"/>
        <end position="319"/>
    </location>
</feature>
<feature type="transmembrane region" description="Helical" evidence="5">
    <location>
        <begin position="163"/>
        <end position="184"/>
    </location>
</feature>